<feature type="region of interest" description="Disordered" evidence="2">
    <location>
        <begin position="1"/>
        <end position="94"/>
    </location>
</feature>
<feature type="coiled-coil region" evidence="1">
    <location>
        <begin position="107"/>
        <end position="134"/>
    </location>
</feature>
<dbReference type="HOGENOM" id="CLU_016967_3_1_1"/>
<keyword evidence="1" id="KW-0175">Coiled coil</keyword>
<evidence type="ECO:0000256" key="2">
    <source>
        <dbReference type="SAM" id="MobiDB-lite"/>
    </source>
</evidence>
<feature type="compositionally biased region" description="Low complexity" evidence="2">
    <location>
        <begin position="383"/>
        <end position="396"/>
    </location>
</feature>
<organism evidence="4 5">
    <name type="scientific">Uncinocarpus reesii (strain UAMH 1704)</name>
    <dbReference type="NCBI Taxonomy" id="336963"/>
    <lineage>
        <taxon>Eukaryota</taxon>
        <taxon>Fungi</taxon>
        <taxon>Dikarya</taxon>
        <taxon>Ascomycota</taxon>
        <taxon>Pezizomycotina</taxon>
        <taxon>Eurotiomycetes</taxon>
        <taxon>Eurotiomycetidae</taxon>
        <taxon>Onygenales</taxon>
        <taxon>Onygenaceae</taxon>
        <taxon>Uncinocarpus</taxon>
    </lineage>
</organism>
<reference evidence="5" key="1">
    <citation type="journal article" date="2009" name="Genome Res.">
        <title>Comparative genomic analyses of the human fungal pathogens Coccidioides and their relatives.</title>
        <authorList>
            <person name="Sharpton T.J."/>
            <person name="Stajich J.E."/>
            <person name="Rounsley S.D."/>
            <person name="Gardner M.J."/>
            <person name="Wortman J.R."/>
            <person name="Jordar V.S."/>
            <person name="Maiti R."/>
            <person name="Kodira C.D."/>
            <person name="Neafsey D.E."/>
            <person name="Zeng Q."/>
            <person name="Hung C.-Y."/>
            <person name="McMahan C."/>
            <person name="Muszewska A."/>
            <person name="Grynberg M."/>
            <person name="Mandel M.A."/>
            <person name="Kellner E.M."/>
            <person name="Barker B.M."/>
            <person name="Galgiani J.N."/>
            <person name="Orbach M.J."/>
            <person name="Kirkland T.N."/>
            <person name="Cole G.T."/>
            <person name="Henn M.R."/>
            <person name="Birren B.W."/>
            <person name="Taylor J.W."/>
        </authorList>
    </citation>
    <scope>NUCLEOTIDE SEQUENCE [LARGE SCALE GENOMIC DNA]</scope>
    <source>
        <strain evidence="5">UAMH 1704</strain>
    </source>
</reference>
<sequence length="551" mass="59982">MDEPPSHKPSGGEPPSLIPGLDGHDEPQQQAQRAPLASRPNAAARHSKRLTLNFPISSNSLPSEQGSPRVMSPLAQSSTFPSPSRSSATTPALNEPADEGYMFLTALAAQERKVLELREELHKAEAELANLKRQWAMGEKGRRKTEIVHHAEVMKPLKPPPAESIVNGIDVERSTPSDLTKLALQTRMSRELERKGSHRKSGSNLPSGGGSFPSGRPRTVFQSSRHARTLSLLSPNGLEPFSPTQSADASKSLEIIRGSSHPRSATLPSIDRTEGNSSENVVSTARVNMDQRTLWRRSLPIAQDGTAETLMRTGKQMASDLKDGLWTFLEDIRQATVGDEGINATESRSIQGAHRPSRPPKRAGMHPSTSREQSIASSTATRSVTSNKPTSKTSTSTRDDISFWSEFGIESPEKPKTTSIKSKSKGRKQKAEESSLLDVDDNWDVWDTPQPKTHTPSSSSSTFPSSRRDPSPSTRASSPRTSASFADLKAVEDANRADGNQSENIPWPALTKLHPSNLTRTASSLMAEWERSLSPSPSPSHDNECKDLKSD</sequence>
<feature type="compositionally biased region" description="Low complexity" evidence="2">
    <location>
        <begin position="75"/>
        <end position="92"/>
    </location>
</feature>
<dbReference type="EMBL" id="CH476616">
    <property type="protein sequence ID" value="EEP79139.1"/>
    <property type="molecule type" value="Genomic_DNA"/>
</dbReference>
<name>C4JMC7_UNCRE</name>
<gene>
    <name evidence="4" type="ORF">UREG_03985</name>
</gene>
<feature type="region of interest" description="Disordered" evidence="2">
    <location>
        <begin position="257"/>
        <end position="279"/>
    </location>
</feature>
<dbReference type="Proteomes" id="UP000002058">
    <property type="component" value="Unassembled WGS sequence"/>
</dbReference>
<protein>
    <recommendedName>
        <fullName evidence="3">DUF4048 domain-containing protein</fullName>
    </recommendedName>
</protein>
<feature type="compositionally biased region" description="Basic and acidic residues" evidence="2">
    <location>
        <begin position="541"/>
        <end position="551"/>
    </location>
</feature>
<dbReference type="eggNOG" id="ENOG502S19N">
    <property type="taxonomic scope" value="Eukaryota"/>
</dbReference>
<dbReference type="RefSeq" id="XP_002544468.1">
    <property type="nucleotide sequence ID" value="XM_002544422.1"/>
</dbReference>
<keyword evidence="5" id="KW-1185">Reference proteome</keyword>
<feature type="compositionally biased region" description="Polar residues" evidence="2">
    <location>
        <begin position="367"/>
        <end position="382"/>
    </location>
</feature>
<feature type="compositionally biased region" description="Basic residues" evidence="2">
    <location>
        <begin position="355"/>
        <end position="364"/>
    </location>
</feature>
<dbReference type="VEuPathDB" id="FungiDB:UREG_03985"/>
<dbReference type="GeneID" id="8444767"/>
<dbReference type="OrthoDB" id="4097086at2759"/>
<feature type="region of interest" description="Disordered" evidence="2">
    <location>
        <begin position="339"/>
        <end position="551"/>
    </location>
</feature>
<feature type="domain" description="DUF4048" evidence="3">
    <location>
        <begin position="226"/>
        <end position="461"/>
    </location>
</feature>
<evidence type="ECO:0000313" key="4">
    <source>
        <dbReference type="EMBL" id="EEP79139.1"/>
    </source>
</evidence>
<dbReference type="OMA" id="PWPAITK"/>
<evidence type="ECO:0000313" key="5">
    <source>
        <dbReference type="Proteomes" id="UP000002058"/>
    </source>
</evidence>
<accession>C4JMC7</accession>
<feature type="compositionally biased region" description="Polar residues" evidence="2">
    <location>
        <begin position="54"/>
        <end position="66"/>
    </location>
</feature>
<dbReference type="InParanoid" id="C4JMC7"/>
<dbReference type="Pfam" id="PF13257">
    <property type="entry name" value="DUF4048"/>
    <property type="match status" value="1"/>
</dbReference>
<dbReference type="AlphaFoldDB" id="C4JMC7"/>
<feature type="region of interest" description="Disordered" evidence="2">
    <location>
        <begin position="188"/>
        <end position="224"/>
    </location>
</feature>
<dbReference type="InterPro" id="IPR025122">
    <property type="entry name" value="DUF4048"/>
</dbReference>
<evidence type="ECO:0000259" key="3">
    <source>
        <dbReference type="Pfam" id="PF13257"/>
    </source>
</evidence>
<dbReference type="KEGG" id="ure:UREG_03985"/>
<feature type="compositionally biased region" description="Polar residues" evidence="2">
    <location>
        <begin position="514"/>
        <end position="524"/>
    </location>
</feature>
<feature type="compositionally biased region" description="Low complexity" evidence="2">
    <location>
        <begin position="455"/>
        <end position="485"/>
    </location>
</feature>
<proteinExistence type="predicted"/>
<evidence type="ECO:0000256" key="1">
    <source>
        <dbReference type="SAM" id="Coils"/>
    </source>
</evidence>